<dbReference type="STRING" id="400682.A0A1X7UIH8"/>
<dbReference type="InParanoid" id="A0A1X7UIH8"/>
<dbReference type="SUPFAM" id="SSF56672">
    <property type="entry name" value="DNA/RNA polymerases"/>
    <property type="match status" value="1"/>
</dbReference>
<dbReference type="InterPro" id="IPR043128">
    <property type="entry name" value="Rev_trsase/Diguanyl_cyclase"/>
</dbReference>
<dbReference type="CDD" id="cd01647">
    <property type="entry name" value="RT_LTR"/>
    <property type="match status" value="1"/>
</dbReference>
<dbReference type="Gene3D" id="3.30.70.270">
    <property type="match status" value="1"/>
</dbReference>
<dbReference type="InterPro" id="IPR043502">
    <property type="entry name" value="DNA/RNA_pol_sf"/>
</dbReference>
<name>A0A1X7UIH8_AMPQE</name>
<dbReference type="Gene3D" id="3.10.10.10">
    <property type="entry name" value="HIV Type 1 Reverse Transcriptase, subunit A, domain 1"/>
    <property type="match status" value="1"/>
</dbReference>
<dbReference type="PANTHER" id="PTHR24559:SF444">
    <property type="entry name" value="REVERSE TRANSCRIPTASE DOMAIN-CONTAINING PROTEIN"/>
    <property type="match status" value="1"/>
</dbReference>
<dbReference type="Pfam" id="PF00078">
    <property type="entry name" value="RVT_1"/>
    <property type="match status" value="1"/>
</dbReference>
<evidence type="ECO:0000259" key="1">
    <source>
        <dbReference type="Pfam" id="PF00078"/>
    </source>
</evidence>
<feature type="domain" description="Reverse transcriptase" evidence="1">
    <location>
        <begin position="3"/>
        <end position="119"/>
    </location>
</feature>
<accession>A0A1X7UIH8</accession>
<dbReference type="PANTHER" id="PTHR24559">
    <property type="entry name" value="TRANSPOSON TY3-I GAG-POL POLYPROTEIN"/>
    <property type="match status" value="1"/>
</dbReference>
<proteinExistence type="predicted"/>
<dbReference type="OMA" id="HDICYID"/>
<sequence>MFPKKTSGDWQPCGDYSALNRITVPDQYLIPTIQDFASTLHDTYIFSKLDLVHAYHQIPVATEDVLKIAVTMPFGIFKFTHMPFGLRNAGQTFQCFVDKVLHGLEFACVYIDDVLVYDNKK</sequence>
<organism evidence="2">
    <name type="scientific">Amphimedon queenslandica</name>
    <name type="common">Sponge</name>
    <dbReference type="NCBI Taxonomy" id="400682"/>
    <lineage>
        <taxon>Eukaryota</taxon>
        <taxon>Metazoa</taxon>
        <taxon>Porifera</taxon>
        <taxon>Demospongiae</taxon>
        <taxon>Heteroscleromorpha</taxon>
        <taxon>Haplosclerida</taxon>
        <taxon>Niphatidae</taxon>
        <taxon>Amphimedon</taxon>
    </lineage>
</organism>
<reference evidence="2" key="1">
    <citation type="submission" date="2017-05" db="UniProtKB">
        <authorList>
            <consortium name="EnsemblMetazoa"/>
        </authorList>
    </citation>
    <scope>IDENTIFICATION</scope>
</reference>
<dbReference type="InterPro" id="IPR053134">
    <property type="entry name" value="RNA-dir_DNA_polymerase"/>
</dbReference>
<evidence type="ECO:0000313" key="2">
    <source>
        <dbReference type="EnsemblMetazoa" id="Aqu2.1.27769_001"/>
    </source>
</evidence>
<protein>
    <recommendedName>
        <fullName evidence="1">Reverse transcriptase domain-containing protein</fullName>
    </recommendedName>
</protein>
<dbReference type="eggNOG" id="KOG0017">
    <property type="taxonomic scope" value="Eukaryota"/>
</dbReference>
<dbReference type="AlphaFoldDB" id="A0A1X7UIH8"/>
<dbReference type="EnsemblMetazoa" id="Aqu2.1.27769_001">
    <property type="protein sequence ID" value="Aqu2.1.27769_001"/>
    <property type="gene ID" value="Aqu2.1.27769"/>
</dbReference>
<dbReference type="InterPro" id="IPR000477">
    <property type="entry name" value="RT_dom"/>
</dbReference>